<gene>
    <name evidence="2" type="ORF">CJD35_04665</name>
    <name evidence="3" type="ORF">MBESOW_P3893</name>
</gene>
<keyword evidence="5" id="KW-1185">Reference proteome</keyword>
<evidence type="ECO:0000256" key="1">
    <source>
        <dbReference type="SAM" id="Phobius"/>
    </source>
</evidence>
<dbReference type="EMBL" id="CP022745">
    <property type="protein sequence ID" value="ASY43819.1"/>
    <property type="molecule type" value="Genomic_DNA"/>
</dbReference>
<proteinExistence type="predicted"/>
<dbReference type="AlphaFoldDB" id="A0A249MRQ3"/>
<dbReference type="EMBL" id="BBQY01000041">
    <property type="protein sequence ID" value="GBH32662.1"/>
    <property type="molecule type" value="Genomic_DNA"/>
</dbReference>
<accession>A0A401J7M9</accession>
<dbReference type="Proteomes" id="UP000290975">
    <property type="component" value="Unassembled WGS sequence"/>
</dbReference>
<organism evidence="2 4">
    <name type="scientific">Sphingobium xenophagum</name>
    <dbReference type="NCBI Taxonomy" id="121428"/>
    <lineage>
        <taxon>Bacteria</taxon>
        <taxon>Pseudomonadati</taxon>
        <taxon>Pseudomonadota</taxon>
        <taxon>Alphaproteobacteria</taxon>
        <taxon>Sphingomonadales</taxon>
        <taxon>Sphingomonadaceae</taxon>
        <taxon>Sphingobium</taxon>
    </lineage>
</organism>
<dbReference type="Proteomes" id="UP000217141">
    <property type="component" value="Chromosome I"/>
</dbReference>
<reference evidence="3 5" key="1">
    <citation type="submission" date="2014-12" db="EMBL/GenBank/DDBJ databases">
        <title>Whole genome sequencing of Sphingobium xenophagum OW59.</title>
        <authorList>
            <person name="Ohta Y."/>
            <person name="Nishi S."/>
            <person name="Hatada Y."/>
        </authorList>
    </citation>
    <scope>NUCLEOTIDE SEQUENCE [LARGE SCALE GENOMIC DNA]</scope>
    <source>
        <strain evidence="3 5">OW59</strain>
    </source>
</reference>
<evidence type="ECO:0000313" key="5">
    <source>
        <dbReference type="Proteomes" id="UP000290975"/>
    </source>
</evidence>
<keyword evidence="1" id="KW-0472">Membrane</keyword>
<sequence length="77" mass="8180">MQDPALYLTIALAGLAGLSIVTMATLRGWNGWLELKRAELGHRGEASAPPSAAARIEVADLKERIRKLEAIAAGVDL</sequence>
<evidence type="ECO:0000313" key="3">
    <source>
        <dbReference type="EMBL" id="GBH32662.1"/>
    </source>
</evidence>
<accession>A0A249MRQ3</accession>
<dbReference type="RefSeq" id="WP_017182981.1">
    <property type="nucleotide sequence ID" value="NZ_BBQY01000041.1"/>
</dbReference>
<evidence type="ECO:0000313" key="2">
    <source>
        <dbReference type="EMBL" id="ASY43819.1"/>
    </source>
</evidence>
<dbReference type="STRING" id="1192759.GCA_000277525_02132"/>
<keyword evidence="1" id="KW-0812">Transmembrane</keyword>
<name>A0A249MRQ3_SPHXE</name>
<feature type="transmembrane region" description="Helical" evidence="1">
    <location>
        <begin position="6"/>
        <end position="26"/>
    </location>
</feature>
<reference evidence="2 4" key="2">
    <citation type="submission" date="2017-08" db="EMBL/GenBank/DDBJ databases">
        <title>Whole Genome Sequence of Sphingobium hydrophobicum C1: Insights into Adaption to the Electronic-waste Contaminated Sediment.</title>
        <authorList>
            <person name="Song D."/>
            <person name="Chen X."/>
            <person name="Xu M."/>
        </authorList>
    </citation>
    <scope>NUCLEOTIDE SEQUENCE [LARGE SCALE GENOMIC DNA]</scope>
    <source>
        <strain evidence="2 4">C1</strain>
    </source>
</reference>
<dbReference type="KEGG" id="shyd:CJD35_04665"/>
<protein>
    <submittedName>
        <fullName evidence="2">Uncharacterized protein</fullName>
    </submittedName>
</protein>
<keyword evidence="1" id="KW-1133">Transmembrane helix</keyword>
<evidence type="ECO:0000313" key="4">
    <source>
        <dbReference type="Proteomes" id="UP000217141"/>
    </source>
</evidence>